<evidence type="ECO:0000313" key="9">
    <source>
        <dbReference type="EMBL" id="EYE87253.1"/>
    </source>
</evidence>
<comment type="subcellular location">
    <subcellularLocation>
        <location evidence="1">Cell membrane</location>
        <topology evidence="1">Multi-pass membrane protein</topology>
    </subcellularLocation>
</comment>
<keyword evidence="4 6" id="KW-1133">Transmembrane helix</keyword>
<sequence>MNFLKRAFLSVTKRKAKSIILILVLGLIANLVLAGLSIQTATKKSGELARKKLGGTVILQADMRKYMQSLRESGYSEEKRPEAPQLSIEDANKLIKLNHVSGYNYISSALVEADDFKPVDVETAQSNDNSNNNRRWMRMGMGEGQNMANANISLSGALFSGLLTEFTEGTNKLIEGRHFTDEDRDKNVAIVEKNLVEKNSLKIGDKIKIKSLDGKQNILFKIIGIYEANTNNVNNMGMNLSFMSPYNKIYVPYITASKLKVSNMVTTSTNTIESAIYYIDDPINVENFKNEALKANIDFTKFKLDANDSLYKQMMGPIENVASFSKTIVYIITLAGAAILALIIILSLRDRKYEIGVLLSMGESRIKIIGQLVVETLIITCIAFTISTFTGKVVAQELGDILLKNEIKVSQTLEDQEVFGRQQGLRVGPGGIVRNLKVEPVDEFDVSVTAKDMKKLSLIGILIVFIATFLPAISILRFNPKTILTRNE</sequence>
<evidence type="ECO:0000256" key="4">
    <source>
        <dbReference type="ARBA" id="ARBA00022989"/>
    </source>
</evidence>
<dbReference type="InterPro" id="IPR025857">
    <property type="entry name" value="MacB_PCD"/>
</dbReference>
<dbReference type="InterPro" id="IPR003838">
    <property type="entry name" value="ABC3_permease_C"/>
</dbReference>
<evidence type="ECO:0000259" key="7">
    <source>
        <dbReference type="Pfam" id="PF02687"/>
    </source>
</evidence>
<dbReference type="InterPro" id="IPR050250">
    <property type="entry name" value="Macrolide_Exporter_MacB"/>
</dbReference>
<feature type="domain" description="MacB-like periplasmic core" evidence="8">
    <location>
        <begin position="131"/>
        <end position="289"/>
    </location>
</feature>
<keyword evidence="2" id="KW-1003">Cell membrane</keyword>
<evidence type="ECO:0000259" key="8">
    <source>
        <dbReference type="Pfam" id="PF12704"/>
    </source>
</evidence>
<dbReference type="Pfam" id="PF02687">
    <property type="entry name" value="FtsX"/>
    <property type="match status" value="1"/>
</dbReference>
<feature type="domain" description="ABC3 transporter permease C-terminal" evidence="7">
    <location>
        <begin position="328"/>
        <end position="480"/>
    </location>
</feature>
<evidence type="ECO:0000313" key="10">
    <source>
        <dbReference type="Proteomes" id="UP000019681"/>
    </source>
</evidence>
<protein>
    <recommendedName>
        <fullName evidence="11">ABC3 transporter permease protein domain-containing protein</fullName>
    </recommendedName>
</protein>
<name>A0A017RR59_9CLOT</name>
<dbReference type="RefSeq" id="WP_035381747.1">
    <property type="nucleotide sequence ID" value="NZ_AZQP01000082.1"/>
</dbReference>
<evidence type="ECO:0000256" key="6">
    <source>
        <dbReference type="SAM" id="Phobius"/>
    </source>
</evidence>
<dbReference type="GO" id="GO:0022857">
    <property type="term" value="F:transmembrane transporter activity"/>
    <property type="evidence" value="ECO:0007669"/>
    <property type="project" value="TreeGrafter"/>
</dbReference>
<dbReference type="PANTHER" id="PTHR30572:SF9">
    <property type="entry name" value="ABC TRANSPORTER PERMEASE PROTEIN"/>
    <property type="match status" value="1"/>
</dbReference>
<feature type="transmembrane region" description="Helical" evidence="6">
    <location>
        <begin position="368"/>
        <end position="389"/>
    </location>
</feature>
<evidence type="ECO:0000256" key="1">
    <source>
        <dbReference type="ARBA" id="ARBA00004651"/>
    </source>
</evidence>
<accession>A0A017RR59</accession>
<dbReference type="Proteomes" id="UP000019681">
    <property type="component" value="Unassembled WGS sequence"/>
</dbReference>
<feature type="transmembrane region" description="Helical" evidence="6">
    <location>
        <begin position="456"/>
        <end position="476"/>
    </location>
</feature>
<dbReference type="STRING" id="1403537.Q428_14305"/>
<dbReference type="EMBL" id="AZQP01000082">
    <property type="protein sequence ID" value="EYE87253.1"/>
    <property type="molecule type" value="Genomic_DNA"/>
</dbReference>
<keyword evidence="10" id="KW-1185">Reference proteome</keyword>
<evidence type="ECO:0000256" key="3">
    <source>
        <dbReference type="ARBA" id="ARBA00022692"/>
    </source>
</evidence>
<dbReference type="OrthoDB" id="9812886at2"/>
<gene>
    <name evidence="9" type="ORF">Q428_14305</name>
</gene>
<evidence type="ECO:0008006" key="11">
    <source>
        <dbReference type="Google" id="ProtNLM"/>
    </source>
</evidence>
<dbReference type="GO" id="GO:0005886">
    <property type="term" value="C:plasma membrane"/>
    <property type="evidence" value="ECO:0007669"/>
    <property type="project" value="UniProtKB-SubCell"/>
</dbReference>
<dbReference type="Pfam" id="PF12704">
    <property type="entry name" value="MacB_PCD"/>
    <property type="match status" value="1"/>
</dbReference>
<keyword evidence="3 6" id="KW-0812">Transmembrane</keyword>
<evidence type="ECO:0000256" key="5">
    <source>
        <dbReference type="ARBA" id="ARBA00023136"/>
    </source>
</evidence>
<dbReference type="PANTHER" id="PTHR30572">
    <property type="entry name" value="MEMBRANE COMPONENT OF TRANSPORTER-RELATED"/>
    <property type="match status" value="1"/>
</dbReference>
<evidence type="ECO:0000256" key="2">
    <source>
        <dbReference type="ARBA" id="ARBA00022475"/>
    </source>
</evidence>
<keyword evidence="5 6" id="KW-0472">Membrane</keyword>
<proteinExistence type="predicted"/>
<comment type="caution">
    <text evidence="9">The sequence shown here is derived from an EMBL/GenBank/DDBJ whole genome shotgun (WGS) entry which is preliminary data.</text>
</comment>
<feature type="transmembrane region" description="Helical" evidence="6">
    <location>
        <begin position="328"/>
        <end position="348"/>
    </location>
</feature>
<organism evidence="9 10">
    <name type="scientific">Fervidicella metallireducens AeB</name>
    <dbReference type="NCBI Taxonomy" id="1403537"/>
    <lineage>
        <taxon>Bacteria</taxon>
        <taxon>Bacillati</taxon>
        <taxon>Bacillota</taxon>
        <taxon>Clostridia</taxon>
        <taxon>Eubacteriales</taxon>
        <taxon>Clostridiaceae</taxon>
        <taxon>Fervidicella</taxon>
    </lineage>
</organism>
<dbReference type="AlphaFoldDB" id="A0A017RR59"/>
<reference evidence="9 10" key="1">
    <citation type="journal article" date="2014" name="Genome Announc.">
        <title>Draft Genome Sequence of Fervidicella metallireducens Strain AeBT, an Iron-Reducing Thermoanaerobe from the Great Artesian Basin.</title>
        <authorList>
            <person name="Patel B.K."/>
        </authorList>
    </citation>
    <scope>NUCLEOTIDE SEQUENCE [LARGE SCALE GENOMIC DNA]</scope>
    <source>
        <strain evidence="9 10">AeB</strain>
    </source>
</reference>